<sequence>MAGSPSAGSGVSSFRRRIVTSTALSVAGLVAVVGLVLHLLLDATAGRDVRELLQARATASVQLIEDASRGSRLRVPATALDPGTGVYDLEGRPVAGGVPRQSERDAAELVASGATGTASGGDDVRLLAAPVLDRAGERIGTVVVSQDTDPYERSEGYVTAAIIVLGLLATAIAAVVAGRVARRALAPVTIMAERAADWSAHDLSHRFDLGPPTDELTTLAATLDRLLDRVALAIRSEQRLTAELAHELRTPLAGIRGSADLALLRARGAAPGTGVDAELRADLEAISASAQAMGEVITTLLDLARHPDAPDASCLLADVVERVQALAPDGVRVAIDLHHPQRIAGPADVVATALMPLVENAVRHARSHVEITATSSAGAVVVRVGDDGTGVTEELRDRIFDPGSSGADGTGLGLAIARRAARSIGGEVRIGDPGPEGTTVFELRLPTLPLSPGGS</sequence>
<dbReference type="PROSITE" id="PS50885">
    <property type="entry name" value="HAMP"/>
    <property type="match status" value="1"/>
</dbReference>
<evidence type="ECO:0000256" key="9">
    <source>
        <dbReference type="ARBA" id="ARBA00023012"/>
    </source>
</evidence>
<dbReference type="InterPro" id="IPR050428">
    <property type="entry name" value="TCS_sensor_his_kinase"/>
</dbReference>
<dbReference type="InterPro" id="IPR036097">
    <property type="entry name" value="HisK_dim/P_sf"/>
</dbReference>
<dbReference type="Proteomes" id="UP001501495">
    <property type="component" value="Unassembled WGS sequence"/>
</dbReference>
<keyword evidence="5" id="KW-0808">Transferase</keyword>
<organism evidence="14 15">
    <name type="scientific">Nocardioides fonticola</name>
    <dbReference type="NCBI Taxonomy" id="450363"/>
    <lineage>
        <taxon>Bacteria</taxon>
        <taxon>Bacillati</taxon>
        <taxon>Actinomycetota</taxon>
        <taxon>Actinomycetes</taxon>
        <taxon>Propionibacteriales</taxon>
        <taxon>Nocardioidaceae</taxon>
        <taxon>Nocardioides</taxon>
    </lineage>
</organism>
<dbReference type="InterPro" id="IPR003661">
    <property type="entry name" value="HisK_dim/P_dom"/>
</dbReference>
<gene>
    <name evidence="14" type="ORF">GCM10022215_02400</name>
</gene>
<feature type="transmembrane region" description="Helical" evidence="11">
    <location>
        <begin position="157"/>
        <end position="177"/>
    </location>
</feature>
<evidence type="ECO:0000259" key="12">
    <source>
        <dbReference type="PROSITE" id="PS50109"/>
    </source>
</evidence>
<proteinExistence type="predicted"/>
<feature type="transmembrane region" description="Helical" evidence="11">
    <location>
        <begin position="21"/>
        <end position="41"/>
    </location>
</feature>
<keyword evidence="4" id="KW-0597">Phosphoprotein</keyword>
<keyword evidence="7 14" id="KW-0418">Kinase</keyword>
<dbReference type="CDD" id="cd00082">
    <property type="entry name" value="HisKA"/>
    <property type="match status" value="1"/>
</dbReference>
<comment type="caution">
    <text evidence="14">The sequence shown here is derived from an EMBL/GenBank/DDBJ whole genome shotgun (WGS) entry which is preliminary data.</text>
</comment>
<evidence type="ECO:0000259" key="13">
    <source>
        <dbReference type="PROSITE" id="PS50885"/>
    </source>
</evidence>
<dbReference type="Gene3D" id="6.10.340.10">
    <property type="match status" value="1"/>
</dbReference>
<dbReference type="SMART" id="SM00387">
    <property type="entry name" value="HATPase_c"/>
    <property type="match status" value="1"/>
</dbReference>
<protein>
    <recommendedName>
        <fullName evidence="3">histidine kinase</fullName>
        <ecNumber evidence="3">2.7.13.3</ecNumber>
    </recommendedName>
</protein>
<dbReference type="InterPro" id="IPR004358">
    <property type="entry name" value="Sig_transdc_His_kin-like_C"/>
</dbReference>
<dbReference type="InterPro" id="IPR005467">
    <property type="entry name" value="His_kinase_dom"/>
</dbReference>
<dbReference type="Gene3D" id="1.10.287.130">
    <property type="match status" value="1"/>
</dbReference>
<evidence type="ECO:0000256" key="4">
    <source>
        <dbReference type="ARBA" id="ARBA00022553"/>
    </source>
</evidence>
<evidence type="ECO:0000256" key="3">
    <source>
        <dbReference type="ARBA" id="ARBA00012438"/>
    </source>
</evidence>
<dbReference type="InterPro" id="IPR003594">
    <property type="entry name" value="HATPase_dom"/>
</dbReference>
<comment type="subcellular location">
    <subcellularLocation>
        <location evidence="2">Cell membrane</location>
    </subcellularLocation>
</comment>
<dbReference type="Pfam" id="PF02518">
    <property type="entry name" value="HATPase_c"/>
    <property type="match status" value="1"/>
</dbReference>
<dbReference type="EMBL" id="BAAAZH010000001">
    <property type="protein sequence ID" value="GAA4108585.1"/>
    <property type="molecule type" value="Genomic_DNA"/>
</dbReference>
<name>A0ABP7XA41_9ACTN</name>
<reference evidence="15" key="1">
    <citation type="journal article" date="2019" name="Int. J. Syst. Evol. Microbiol.">
        <title>The Global Catalogue of Microorganisms (GCM) 10K type strain sequencing project: providing services to taxonomists for standard genome sequencing and annotation.</title>
        <authorList>
            <consortium name="The Broad Institute Genomics Platform"/>
            <consortium name="The Broad Institute Genome Sequencing Center for Infectious Disease"/>
            <person name="Wu L."/>
            <person name="Ma J."/>
        </authorList>
    </citation>
    <scope>NUCLEOTIDE SEQUENCE [LARGE SCALE GENOMIC DNA]</scope>
    <source>
        <strain evidence="15">JCM 16703</strain>
    </source>
</reference>
<dbReference type="PROSITE" id="PS50109">
    <property type="entry name" value="HIS_KIN"/>
    <property type="match status" value="1"/>
</dbReference>
<evidence type="ECO:0000256" key="11">
    <source>
        <dbReference type="SAM" id="Phobius"/>
    </source>
</evidence>
<evidence type="ECO:0000313" key="14">
    <source>
        <dbReference type="EMBL" id="GAA4108585.1"/>
    </source>
</evidence>
<dbReference type="InterPro" id="IPR003660">
    <property type="entry name" value="HAMP_dom"/>
</dbReference>
<comment type="catalytic activity">
    <reaction evidence="1">
        <text>ATP + protein L-histidine = ADP + protein N-phospho-L-histidine.</text>
        <dbReference type="EC" id="2.7.13.3"/>
    </reaction>
</comment>
<evidence type="ECO:0000256" key="10">
    <source>
        <dbReference type="ARBA" id="ARBA00023136"/>
    </source>
</evidence>
<feature type="domain" description="HAMP" evidence="13">
    <location>
        <begin position="182"/>
        <end position="235"/>
    </location>
</feature>
<keyword evidence="10 11" id="KW-0472">Membrane</keyword>
<keyword evidence="15" id="KW-1185">Reference proteome</keyword>
<evidence type="ECO:0000313" key="15">
    <source>
        <dbReference type="Proteomes" id="UP001501495"/>
    </source>
</evidence>
<dbReference type="SMART" id="SM00304">
    <property type="entry name" value="HAMP"/>
    <property type="match status" value="1"/>
</dbReference>
<evidence type="ECO:0000256" key="7">
    <source>
        <dbReference type="ARBA" id="ARBA00022777"/>
    </source>
</evidence>
<keyword evidence="6 11" id="KW-0812">Transmembrane</keyword>
<dbReference type="PANTHER" id="PTHR45436:SF16">
    <property type="entry name" value="HISTIDINE KINASE"/>
    <property type="match status" value="1"/>
</dbReference>
<dbReference type="PANTHER" id="PTHR45436">
    <property type="entry name" value="SENSOR HISTIDINE KINASE YKOH"/>
    <property type="match status" value="1"/>
</dbReference>
<dbReference type="InterPro" id="IPR036890">
    <property type="entry name" value="HATPase_C_sf"/>
</dbReference>
<keyword evidence="9" id="KW-0902">Two-component regulatory system</keyword>
<evidence type="ECO:0000256" key="5">
    <source>
        <dbReference type="ARBA" id="ARBA00022679"/>
    </source>
</evidence>
<evidence type="ECO:0000256" key="1">
    <source>
        <dbReference type="ARBA" id="ARBA00000085"/>
    </source>
</evidence>
<dbReference type="SUPFAM" id="SSF55874">
    <property type="entry name" value="ATPase domain of HSP90 chaperone/DNA topoisomerase II/histidine kinase"/>
    <property type="match status" value="1"/>
</dbReference>
<dbReference type="Gene3D" id="3.30.565.10">
    <property type="entry name" value="Histidine kinase-like ATPase, C-terminal domain"/>
    <property type="match status" value="1"/>
</dbReference>
<dbReference type="SUPFAM" id="SSF47384">
    <property type="entry name" value="Homodimeric domain of signal transducing histidine kinase"/>
    <property type="match status" value="1"/>
</dbReference>
<dbReference type="Pfam" id="PF00512">
    <property type="entry name" value="HisKA"/>
    <property type="match status" value="1"/>
</dbReference>
<evidence type="ECO:0000256" key="6">
    <source>
        <dbReference type="ARBA" id="ARBA00022692"/>
    </source>
</evidence>
<dbReference type="PRINTS" id="PR00344">
    <property type="entry name" value="BCTRLSENSOR"/>
</dbReference>
<evidence type="ECO:0000256" key="2">
    <source>
        <dbReference type="ARBA" id="ARBA00004236"/>
    </source>
</evidence>
<dbReference type="GO" id="GO:0016301">
    <property type="term" value="F:kinase activity"/>
    <property type="evidence" value="ECO:0007669"/>
    <property type="project" value="UniProtKB-KW"/>
</dbReference>
<evidence type="ECO:0000256" key="8">
    <source>
        <dbReference type="ARBA" id="ARBA00022989"/>
    </source>
</evidence>
<dbReference type="Pfam" id="PF00672">
    <property type="entry name" value="HAMP"/>
    <property type="match status" value="1"/>
</dbReference>
<dbReference type="EC" id="2.7.13.3" evidence="3"/>
<keyword evidence="8 11" id="KW-1133">Transmembrane helix</keyword>
<accession>A0ABP7XA41</accession>
<feature type="domain" description="Histidine kinase" evidence="12">
    <location>
        <begin position="243"/>
        <end position="449"/>
    </location>
</feature>
<dbReference type="SMART" id="SM00388">
    <property type="entry name" value="HisKA"/>
    <property type="match status" value="1"/>
</dbReference>